<reference evidence="1 2" key="1">
    <citation type="journal article" date="2019" name="Commun. Biol.">
        <title>The bagworm genome reveals a unique fibroin gene that provides high tensile strength.</title>
        <authorList>
            <person name="Kono N."/>
            <person name="Nakamura H."/>
            <person name="Ohtoshi R."/>
            <person name="Tomita M."/>
            <person name="Numata K."/>
            <person name="Arakawa K."/>
        </authorList>
    </citation>
    <scope>NUCLEOTIDE SEQUENCE [LARGE SCALE GENOMIC DNA]</scope>
</reference>
<evidence type="ECO:0000313" key="2">
    <source>
        <dbReference type="Proteomes" id="UP000299102"/>
    </source>
</evidence>
<keyword evidence="2" id="KW-1185">Reference proteome</keyword>
<proteinExistence type="predicted"/>
<name>A0A4C1VJB8_EUMVA</name>
<gene>
    <name evidence="1" type="ORF">EVAR_27868_1</name>
</gene>
<dbReference type="Proteomes" id="UP000299102">
    <property type="component" value="Unassembled WGS sequence"/>
</dbReference>
<comment type="caution">
    <text evidence="1">The sequence shown here is derived from an EMBL/GenBank/DDBJ whole genome shotgun (WGS) entry which is preliminary data.</text>
</comment>
<accession>A0A4C1VJB8</accession>
<sequence>MESYMPDKQVKVVTHIESSLVARIEVGNMRFEGDVFDNSATTVLVFINITKLDIANFVGEKHRALI</sequence>
<evidence type="ECO:0000313" key="1">
    <source>
        <dbReference type="EMBL" id="GBP38680.1"/>
    </source>
</evidence>
<dbReference type="EMBL" id="BGZK01000352">
    <property type="protein sequence ID" value="GBP38680.1"/>
    <property type="molecule type" value="Genomic_DNA"/>
</dbReference>
<dbReference type="AlphaFoldDB" id="A0A4C1VJB8"/>
<protein>
    <submittedName>
        <fullName evidence="1">Uncharacterized protein</fullName>
    </submittedName>
</protein>
<organism evidence="1 2">
    <name type="scientific">Eumeta variegata</name>
    <name type="common">Bagworm moth</name>
    <name type="synonym">Eumeta japonica</name>
    <dbReference type="NCBI Taxonomy" id="151549"/>
    <lineage>
        <taxon>Eukaryota</taxon>
        <taxon>Metazoa</taxon>
        <taxon>Ecdysozoa</taxon>
        <taxon>Arthropoda</taxon>
        <taxon>Hexapoda</taxon>
        <taxon>Insecta</taxon>
        <taxon>Pterygota</taxon>
        <taxon>Neoptera</taxon>
        <taxon>Endopterygota</taxon>
        <taxon>Lepidoptera</taxon>
        <taxon>Glossata</taxon>
        <taxon>Ditrysia</taxon>
        <taxon>Tineoidea</taxon>
        <taxon>Psychidae</taxon>
        <taxon>Oiketicinae</taxon>
        <taxon>Eumeta</taxon>
    </lineage>
</organism>